<dbReference type="EMBL" id="CM023470">
    <property type="protein sequence ID" value="KAH7979213.1"/>
    <property type="molecule type" value="Genomic_DNA"/>
</dbReference>
<name>A0ACB8DY60_DERSI</name>
<proteinExistence type="predicted"/>
<evidence type="ECO:0000313" key="1">
    <source>
        <dbReference type="EMBL" id="KAH7979213.1"/>
    </source>
</evidence>
<evidence type="ECO:0000313" key="2">
    <source>
        <dbReference type="Proteomes" id="UP000821865"/>
    </source>
</evidence>
<comment type="caution">
    <text evidence="1">The sequence shown here is derived from an EMBL/GenBank/DDBJ whole genome shotgun (WGS) entry which is preliminary data.</text>
</comment>
<gene>
    <name evidence="1" type="ORF">HPB49_008723</name>
</gene>
<protein>
    <submittedName>
        <fullName evidence="1">Uncharacterized protein</fullName>
    </submittedName>
</protein>
<keyword evidence="2" id="KW-1185">Reference proteome</keyword>
<sequence>MAAQIQWVKGQEKDVMIVNDKQGTLIFSTPDMDTVWKVTKIKSIKIEDKDYEVTSYLAPHEDNGRGVVHGIYPRLTIEGLTEAFCNPRNPPTLGVRKIGNSSSAIVTFKDETVPREIQESVKTAEHVEREVGFLPATAATAGRGEAAEGRARECGDLRRRCRQQSIESPVAEQKVCIVPAAYGNDRRDSNQEDPEPVTYDVPVISADLPGRRLVNNGVDYFNNSGRRRRNDAGNLTGTALCLVVACLALMALLLYLSIAALWLRGRYRATDKALYTTLSASDADLPTPATSSTRGRWHLSGEGPFRNTTAGTARWSRKVKKNSKSAPVIRNAKTTGCSLDKKGNSPLRSLTDGGQPSATLTESTEAKTTPSPAITTAAECLTPLSLEGVVAATVEGRKLRVKSSEAMLPLRSYSVARTDTADRQPSSDHRSDQDDSGQRRSRRGSGKRRKRRVDPRDLQHHGKQAFVIFYVTALGTSLLGLDAIQQLGLLIDGATLRCRLATPVSSPLPAELLPRRSVPSAPAVQCDGTPAEVHPPMPATQDQPLGPQEESPGCSSSPTVNAPNSNTGEGSHGNGSSESGHGSRNPPSSSGRDGEGSSKSAPDSRNTQSLPAGSG</sequence>
<accession>A0ACB8DY60</accession>
<organism evidence="1 2">
    <name type="scientific">Dermacentor silvarum</name>
    <name type="common">Tick</name>
    <dbReference type="NCBI Taxonomy" id="543639"/>
    <lineage>
        <taxon>Eukaryota</taxon>
        <taxon>Metazoa</taxon>
        <taxon>Ecdysozoa</taxon>
        <taxon>Arthropoda</taxon>
        <taxon>Chelicerata</taxon>
        <taxon>Arachnida</taxon>
        <taxon>Acari</taxon>
        <taxon>Parasitiformes</taxon>
        <taxon>Ixodida</taxon>
        <taxon>Ixodoidea</taxon>
        <taxon>Ixodidae</taxon>
        <taxon>Rhipicephalinae</taxon>
        <taxon>Dermacentor</taxon>
    </lineage>
</organism>
<dbReference type="Proteomes" id="UP000821865">
    <property type="component" value="Chromosome 1"/>
</dbReference>
<reference evidence="1" key="1">
    <citation type="submission" date="2020-05" db="EMBL/GenBank/DDBJ databases">
        <title>Large-scale comparative analyses of tick genomes elucidate their genetic diversity and vector capacities.</title>
        <authorList>
            <person name="Jia N."/>
            <person name="Wang J."/>
            <person name="Shi W."/>
            <person name="Du L."/>
            <person name="Sun Y."/>
            <person name="Zhan W."/>
            <person name="Jiang J."/>
            <person name="Wang Q."/>
            <person name="Zhang B."/>
            <person name="Ji P."/>
            <person name="Sakyi L.B."/>
            <person name="Cui X."/>
            <person name="Yuan T."/>
            <person name="Jiang B."/>
            <person name="Yang W."/>
            <person name="Lam T.T.-Y."/>
            <person name="Chang Q."/>
            <person name="Ding S."/>
            <person name="Wang X."/>
            <person name="Zhu J."/>
            <person name="Ruan X."/>
            <person name="Zhao L."/>
            <person name="Wei J."/>
            <person name="Que T."/>
            <person name="Du C."/>
            <person name="Cheng J."/>
            <person name="Dai P."/>
            <person name="Han X."/>
            <person name="Huang E."/>
            <person name="Gao Y."/>
            <person name="Liu J."/>
            <person name="Shao H."/>
            <person name="Ye R."/>
            <person name="Li L."/>
            <person name="Wei W."/>
            <person name="Wang X."/>
            <person name="Wang C."/>
            <person name="Yang T."/>
            <person name="Huo Q."/>
            <person name="Li W."/>
            <person name="Guo W."/>
            <person name="Chen H."/>
            <person name="Zhou L."/>
            <person name="Ni X."/>
            <person name="Tian J."/>
            <person name="Zhou Y."/>
            <person name="Sheng Y."/>
            <person name="Liu T."/>
            <person name="Pan Y."/>
            <person name="Xia L."/>
            <person name="Li J."/>
            <person name="Zhao F."/>
            <person name="Cao W."/>
        </authorList>
    </citation>
    <scope>NUCLEOTIDE SEQUENCE</scope>
    <source>
        <strain evidence="1">Dsil-2018</strain>
    </source>
</reference>